<dbReference type="AlphaFoldDB" id="A0A6A5T8Q1"/>
<dbReference type="PANTHER" id="PTHR45007:SF1">
    <property type="entry name" value="CARBOXYLASE, PUTATIVE (AFU_ORTHOLOGUE AFUA_5G07570)-RELATED"/>
    <property type="match status" value="1"/>
</dbReference>
<dbReference type="SUPFAM" id="SSF56059">
    <property type="entry name" value="Glutathione synthetase ATP-binding domain-like"/>
    <property type="match status" value="1"/>
</dbReference>
<dbReference type="Pfam" id="PF02786">
    <property type="entry name" value="CPSase_L_D2"/>
    <property type="match status" value="2"/>
</dbReference>
<dbReference type="PROSITE" id="PS50979">
    <property type="entry name" value="BC"/>
    <property type="match status" value="1"/>
</dbReference>
<dbReference type="PANTHER" id="PTHR45007">
    <property type="entry name" value="CARBOXYLASE, PUTATIVE (AFU_ORTHOLOGUE AFUA_5G07570)-RELATED"/>
    <property type="match status" value="1"/>
</dbReference>
<gene>
    <name evidence="5" type="ORF">CC80DRAFT_511281</name>
</gene>
<organism evidence="5 6">
    <name type="scientific">Byssothecium circinans</name>
    <dbReference type="NCBI Taxonomy" id="147558"/>
    <lineage>
        <taxon>Eukaryota</taxon>
        <taxon>Fungi</taxon>
        <taxon>Dikarya</taxon>
        <taxon>Ascomycota</taxon>
        <taxon>Pezizomycotina</taxon>
        <taxon>Dothideomycetes</taxon>
        <taxon>Pleosporomycetidae</taxon>
        <taxon>Pleosporales</taxon>
        <taxon>Massarineae</taxon>
        <taxon>Massarinaceae</taxon>
        <taxon>Byssothecium</taxon>
    </lineage>
</organism>
<evidence type="ECO:0000256" key="3">
    <source>
        <dbReference type="ARBA" id="ARBA00022840"/>
    </source>
</evidence>
<dbReference type="InterPro" id="IPR011764">
    <property type="entry name" value="Biotin_carboxylation_dom"/>
</dbReference>
<proteinExistence type="predicted"/>
<dbReference type="InterPro" id="IPR011054">
    <property type="entry name" value="Rudment_hybrid_motif"/>
</dbReference>
<keyword evidence="2" id="KW-0547">Nucleotide-binding</keyword>
<dbReference type="Proteomes" id="UP000800035">
    <property type="component" value="Unassembled WGS sequence"/>
</dbReference>
<keyword evidence="6" id="KW-1185">Reference proteome</keyword>
<evidence type="ECO:0000256" key="1">
    <source>
        <dbReference type="ARBA" id="ARBA00022598"/>
    </source>
</evidence>
<dbReference type="SUPFAM" id="SSF51246">
    <property type="entry name" value="Rudiment single hybrid motif"/>
    <property type="match status" value="1"/>
</dbReference>
<sequence length="327" mass="35626">MPCGYGFLSESAVFAKLNITTLPPSQLPQPPLKKSSPSPPNQLPIMLKAVVIVVGGGICLIHTTADAVPTVKRAVEESPLKKVFATKAAIDGFRHIEVQTLGDETVTVTHFSERKGSIQRRYQKVVEEAHSAVVDRGVGCCEGYQGCGEDGDGGVCTYLSSPIVILMRQLSTSPSTIPILHSPSHPPTSSNIKELNAPEWRAPSQPPPPPPPKTQNQLSYCSLVTFEFLLHRLTLMHHFLETNLRLRVKHTITKSLTNTDIPKIQLLLSLAVIVSPEFNSLIAKVIVTSSSRRDVVAKAQRALQDTWIMGVRGREDASGCFPRDCGE</sequence>
<keyword evidence="1" id="KW-0436">Ligase</keyword>
<evidence type="ECO:0000256" key="2">
    <source>
        <dbReference type="ARBA" id="ARBA00022741"/>
    </source>
</evidence>
<keyword evidence="3" id="KW-0067">ATP-binding</keyword>
<evidence type="ECO:0000259" key="4">
    <source>
        <dbReference type="PROSITE" id="PS50979"/>
    </source>
</evidence>
<dbReference type="GO" id="GO:0016874">
    <property type="term" value="F:ligase activity"/>
    <property type="evidence" value="ECO:0007669"/>
    <property type="project" value="UniProtKB-KW"/>
</dbReference>
<reference evidence="5" key="1">
    <citation type="journal article" date="2020" name="Stud. Mycol.">
        <title>101 Dothideomycetes genomes: a test case for predicting lifestyles and emergence of pathogens.</title>
        <authorList>
            <person name="Haridas S."/>
            <person name="Albert R."/>
            <person name="Binder M."/>
            <person name="Bloem J."/>
            <person name="Labutti K."/>
            <person name="Salamov A."/>
            <person name="Andreopoulos B."/>
            <person name="Baker S."/>
            <person name="Barry K."/>
            <person name="Bills G."/>
            <person name="Bluhm B."/>
            <person name="Cannon C."/>
            <person name="Castanera R."/>
            <person name="Culley D."/>
            <person name="Daum C."/>
            <person name="Ezra D."/>
            <person name="Gonzalez J."/>
            <person name="Henrissat B."/>
            <person name="Kuo A."/>
            <person name="Liang C."/>
            <person name="Lipzen A."/>
            <person name="Lutzoni F."/>
            <person name="Magnuson J."/>
            <person name="Mondo S."/>
            <person name="Nolan M."/>
            <person name="Ohm R."/>
            <person name="Pangilinan J."/>
            <person name="Park H.-J."/>
            <person name="Ramirez L."/>
            <person name="Alfaro M."/>
            <person name="Sun H."/>
            <person name="Tritt A."/>
            <person name="Yoshinaga Y."/>
            <person name="Zwiers L.-H."/>
            <person name="Turgeon B."/>
            <person name="Goodwin S."/>
            <person name="Spatafora J."/>
            <person name="Crous P."/>
            <person name="Grigoriev I."/>
        </authorList>
    </citation>
    <scope>NUCLEOTIDE SEQUENCE</scope>
    <source>
        <strain evidence="5">CBS 675.92</strain>
    </source>
</reference>
<dbReference type="InterPro" id="IPR005479">
    <property type="entry name" value="CPAse_ATP-bd"/>
</dbReference>
<name>A0A6A5T8Q1_9PLEO</name>
<dbReference type="Gene3D" id="3.30.470.20">
    <property type="entry name" value="ATP-grasp fold, B domain"/>
    <property type="match status" value="3"/>
</dbReference>
<protein>
    <recommendedName>
        <fullName evidence="4">Biotin carboxylation domain-containing protein</fullName>
    </recommendedName>
</protein>
<accession>A0A6A5T8Q1</accession>
<evidence type="ECO:0000313" key="6">
    <source>
        <dbReference type="Proteomes" id="UP000800035"/>
    </source>
</evidence>
<dbReference type="EMBL" id="ML977055">
    <property type="protein sequence ID" value="KAF1948534.1"/>
    <property type="molecule type" value="Genomic_DNA"/>
</dbReference>
<feature type="domain" description="Biotin carboxylation" evidence="4">
    <location>
        <begin position="1"/>
        <end position="327"/>
    </location>
</feature>
<dbReference type="GO" id="GO:0005524">
    <property type="term" value="F:ATP binding"/>
    <property type="evidence" value="ECO:0007669"/>
    <property type="project" value="UniProtKB-KW"/>
</dbReference>
<evidence type="ECO:0000313" key="5">
    <source>
        <dbReference type="EMBL" id="KAF1948534.1"/>
    </source>
</evidence>
<dbReference type="OrthoDB" id="196847at2759"/>